<dbReference type="CTD" id="102898242"/>
<dbReference type="Pfam" id="PF17654">
    <property type="entry name" value="Trnau1ap"/>
    <property type="match status" value="1"/>
</dbReference>
<dbReference type="RefSeq" id="XP_020865552.1">
    <property type="nucleotide sequence ID" value="XM_021009893.1"/>
</dbReference>
<accession>A0A6P5M4C5</accession>
<dbReference type="FunCoup" id="A0A6P5M4C5">
    <property type="interactions" value="346"/>
</dbReference>
<dbReference type="Proteomes" id="UP000515140">
    <property type="component" value="Unplaced"/>
</dbReference>
<proteinExistence type="predicted"/>
<dbReference type="PANTHER" id="PTHR37457:SF1">
    <property type="entry name" value="SIMILAR TO HUMAN CHROMOSOME 6 OPEN READING FRAME 52"/>
    <property type="match status" value="1"/>
</dbReference>
<dbReference type="AlphaFoldDB" id="A0A6P5M4C5"/>
<dbReference type="GeneID" id="110224084"/>
<reference evidence="3" key="1">
    <citation type="submission" date="2025-08" db="UniProtKB">
        <authorList>
            <consortium name="RefSeq"/>
        </authorList>
    </citation>
    <scope>IDENTIFICATION</scope>
    <source>
        <tissue evidence="3">Spleen</tissue>
    </source>
</reference>
<dbReference type="InterPro" id="IPR040434">
    <property type="entry name" value="TSAP1"/>
</dbReference>
<dbReference type="InterPro" id="IPR041085">
    <property type="entry name" value="TSAP1_C"/>
</dbReference>
<dbReference type="PANTHER" id="PTHR37457">
    <property type="entry name" value="TRNA SELENOCYSTEINE 1-ASSOCIATED PROTEIN 1-RELATED"/>
    <property type="match status" value="1"/>
</dbReference>
<protein>
    <recommendedName>
        <fullName evidence="1">tRNA selenocysteine 1-associated protein 1 C-terminal domain-containing protein</fullName>
    </recommendedName>
</protein>
<evidence type="ECO:0000313" key="2">
    <source>
        <dbReference type="Proteomes" id="UP000515140"/>
    </source>
</evidence>
<dbReference type="KEGG" id="pcw:110224084"/>
<sequence>MARKQFVFVSYILPSSAKYYSKSDDIMITTRGKNQAEPHTETALERMKAELQLDDYGAYYQQHQTCYLQSDFEPYFEYNYNFIFYENVQNVSSAKENTKDLAEIPAVSEARTTNSDEEQTEDPQIPLDIEKLNKEFMVGSEELYDSLMNCHWQPLDTVASRIPNNVQE</sequence>
<name>A0A6P5M4C5_PHACI</name>
<dbReference type="InParanoid" id="A0A6P5M4C5"/>
<evidence type="ECO:0000313" key="3">
    <source>
        <dbReference type="RefSeq" id="XP_020865552.1"/>
    </source>
</evidence>
<feature type="domain" description="tRNA selenocysteine 1-associated protein 1 C-terminal" evidence="1">
    <location>
        <begin position="54"/>
        <end position="163"/>
    </location>
</feature>
<organism evidence="2 3">
    <name type="scientific">Phascolarctos cinereus</name>
    <name type="common">Koala</name>
    <dbReference type="NCBI Taxonomy" id="38626"/>
    <lineage>
        <taxon>Eukaryota</taxon>
        <taxon>Metazoa</taxon>
        <taxon>Chordata</taxon>
        <taxon>Craniata</taxon>
        <taxon>Vertebrata</taxon>
        <taxon>Euteleostomi</taxon>
        <taxon>Mammalia</taxon>
        <taxon>Metatheria</taxon>
        <taxon>Diprotodontia</taxon>
        <taxon>Phascolarctidae</taxon>
        <taxon>Phascolarctos</taxon>
    </lineage>
</organism>
<evidence type="ECO:0000259" key="1">
    <source>
        <dbReference type="Pfam" id="PF17654"/>
    </source>
</evidence>
<keyword evidence="2" id="KW-1185">Reference proteome</keyword>
<gene>
    <name evidence="3" type="primary">CUNH6orf52</name>
</gene>